<dbReference type="RefSeq" id="XP_016495882.1">
    <property type="nucleotide sequence ID" value="XM_016640396.1"/>
</dbReference>
<dbReference type="InterPro" id="IPR013103">
    <property type="entry name" value="RVT_2"/>
</dbReference>
<feature type="domain" description="Reverse transcriptase Ty1/copia-type" evidence="2">
    <location>
        <begin position="251"/>
        <end position="298"/>
    </location>
</feature>
<dbReference type="OrthoDB" id="1300721at2759"/>
<proteinExistence type="predicted"/>
<sequence length="298" mass="33752">MGWWRGNKGIYYKCPGPLDCKVICLSNFGVNVYRQPFMSYRLPLSVLSVKSYFEMLYGRVPSLQHLLTIGWLCFAKVVGEKDKFAARSIGAGCQILENIFPFQLLKEGKLQLFPNGVLQYLATIDVIPLQINIQNDCASPSAMPPAVDNHTADTQPLSPLPLSSEDTPAQQSHIPDQDTFVPVGPQLRKSDRTTKEPVWLQDYVCNGFSIKYQSYLSKITSIREPLNYEEATSDPKWLDAMQQELTALKDNRTWTLVDFPAGKNPIGCKWVFKIKYKANGEIERYKARLVAKSYNQKA</sequence>
<gene>
    <name evidence="3" type="primary">LOC107814893</name>
</gene>
<evidence type="ECO:0000259" key="2">
    <source>
        <dbReference type="Pfam" id="PF07727"/>
    </source>
</evidence>
<feature type="compositionally biased region" description="Polar residues" evidence="1">
    <location>
        <begin position="164"/>
        <end position="174"/>
    </location>
</feature>
<dbReference type="PaxDb" id="4097-A0A1S4C3Y8"/>
<dbReference type="KEGG" id="nta:107814893"/>
<dbReference type="AlphaFoldDB" id="A0A1S4C3Y8"/>
<accession>A0A1S4C3Y8</accession>
<name>A0A1S4C3Y8_TOBAC</name>
<dbReference type="STRING" id="4097.A0A1S4C3Y8"/>
<reference evidence="3" key="1">
    <citation type="submission" date="2025-08" db="UniProtKB">
        <authorList>
            <consortium name="RefSeq"/>
        </authorList>
    </citation>
    <scope>IDENTIFICATION</scope>
</reference>
<evidence type="ECO:0000256" key="1">
    <source>
        <dbReference type="SAM" id="MobiDB-lite"/>
    </source>
</evidence>
<evidence type="ECO:0000313" key="3">
    <source>
        <dbReference type="RefSeq" id="XP_016495882.1"/>
    </source>
</evidence>
<organism evidence="3">
    <name type="scientific">Nicotiana tabacum</name>
    <name type="common">Common tobacco</name>
    <dbReference type="NCBI Taxonomy" id="4097"/>
    <lineage>
        <taxon>Eukaryota</taxon>
        <taxon>Viridiplantae</taxon>
        <taxon>Streptophyta</taxon>
        <taxon>Embryophyta</taxon>
        <taxon>Tracheophyta</taxon>
        <taxon>Spermatophyta</taxon>
        <taxon>Magnoliopsida</taxon>
        <taxon>eudicotyledons</taxon>
        <taxon>Gunneridae</taxon>
        <taxon>Pentapetalae</taxon>
        <taxon>asterids</taxon>
        <taxon>lamiids</taxon>
        <taxon>Solanales</taxon>
        <taxon>Solanaceae</taxon>
        <taxon>Nicotianoideae</taxon>
        <taxon>Nicotianeae</taxon>
        <taxon>Nicotiana</taxon>
    </lineage>
</organism>
<dbReference type="Pfam" id="PF07727">
    <property type="entry name" value="RVT_2"/>
    <property type="match status" value="1"/>
</dbReference>
<protein>
    <recommendedName>
        <fullName evidence="2">Reverse transcriptase Ty1/copia-type domain-containing protein</fullName>
    </recommendedName>
</protein>
<feature type="region of interest" description="Disordered" evidence="1">
    <location>
        <begin position="142"/>
        <end position="188"/>
    </location>
</feature>